<evidence type="ECO:0000313" key="8">
    <source>
        <dbReference type="EMBL" id="KGM02087.1"/>
    </source>
</evidence>
<dbReference type="InterPro" id="IPR039425">
    <property type="entry name" value="RNA_pol_sigma-70-like"/>
</dbReference>
<dbReference type="RefSeq" id="WP_034629994.1">
    <property type="nucleotide sequence ID" value="NZ_AXNT01000066.1"/>
</dbReference>
<dbReference type="GO" id="GO:0016987">
    <property type="term" value="F:sigma factor activity"/>
    <property type="evidence" value="ECO:0007669"/>
    <property type="project" value="UniProtKB-KW"/>
</dbReference>
<evidence type="ECO:0000313" key="9">
    <source>
        <dbReference type="Proteomes" id="UP000029833"/>
    </source>
</evidence>
<evidence type="ECO:0000256" key="5">
    <source>
        <dbReference type="ARBA" id="ARBA00023163"/>
    </source>
</evidence>
<dbReference type="InterPro" id="IPR036388">
    <property type="entry name" value="WH-like_DNA-bd_sf"/>
</dbReference>
<dbReference type="NCBIfam" id="TIGR02937">
    <property type="entry name" value="sigma70-ECF"/>
    <property type="match status" value="1"/>
</dbReference>
<dbReference type="PANTHER" id="PTHR43133:SF50">
    <property type="entry name" value="ECF RNA POLYMERASE SIGMA FACTOR SIGM"/>
    <property type="match status" value="1"/>
</dbReference>
<comment type="caution">
    <text evidence="8">The sequence shown here is derived from an EMBL/GenBank/DDBJ whole genome shotgun (WGS) entry which is preliminary data.</text>
</comment>
<dbReference type="AlphaFoldDB" id="A0A0A0B7E8"/>
<dbReference type="Gene3D" id="1.10.1740.10">
    <property type="match status" value="1"/>
</dbReference>
<protein>
    <recommendedName>
        <fullName evidence="10">RNA polymerase subunit sigma-24</fullName>
    </recommendedName>
</protein>
<dbReference type="InterPro" id="IPR007627">
    <property type="entry name" value="RNA_pol_sigma70_r2"/>
</dbReference>
<comment type="similarity">
    <text evidence="1">Belongs to the sigma-70 factor family. ECF subfamily.</text>
</comment>
<evidence type="ECO:0000259" key="6">
    <source>
        <dbReference type="Pfam" id="PF04542"/>
    </source>
</evidence>
<dbReference type="Pfam" id="PF04542">
    <property type="entry name" value="Sigma70_r2"/>
    <property type="match status" value="1"/>
</dbReference>
<sequence length="179" mass="19532">MADWEHVLDALVRERGAALVRYAALLTGGTAEAEDLVQEALVRAFSQGRPLREAHAAEAYVRRAVLTVFLDGYRRRRRWSGVRHLLAGAETTDGPEDASAARADVHAALATLRPRLRACVVLRYYDDLTVPEIAGRLGLSDGTVKRYLSDAIHALEGALGPLPVARTLDVTLLPTGRTR</sequence>
<dbReference type="InterPro" id="IPR013249">
    <property type="entry name" value="RNA_pol_sigma70_r4_t2"/>
</dbReference>
<evidence type="ECO:0000256" key="2">
    <source>
        <dbReference type="ARBA" id="ARBA00023015"/>
    </source>
</evidence>
<keyword evidence="2" id="KW-0805">Transcription regulation</keyword>
<dbReference type="Pfam" id="PF08281">
    <property type="entry name" value="Sigma70_r4_2"/>
    <property type="match status" value="1"/>
</dbReference>
<evidence type="ECO:0000256" key="1">
    <source>
        <dbReference type="ARBA" id="ARBA00010641"/>
    </source>
</evidence>
<feature type="domain" description="RNA polymerase sigma factor 70 region 4 type 2" evidence="7">
    <location>
        <begin position="104"/>
        <end position="151"/>
    </location>
</feature>
<dbReference type="SUPFAM" id="SSF88946">
    <property type="entry name" value="Sigma2 domain of RNA polymerase sigma factors"/>
    <property type="match status" value="1"/>
</dbReference>
<keyword evidence="5" id="KW-0804">Transcription</keyword>
<organism evidence="8 9">
    <name type="scientific">Cellulomonas cellasea DSM 20118</name>
    <dbReference type="NCBI Taxonomy" id="1408250"/>
    <lineage>
        <taxon>Bacteria</taxon>
        <taxon>Bacillati</taxon>
        <taxon>Actinomycetota</taxon>
        <taxon>Actinomycetes</taxon>
        <taxon>Micrococcales</taxon>
        <taxon>Cellulomonadaceae</taxon>
        <taxon>Cellulomonas</taxon>
    </lineage>
</organism>
<evidence type="ECO:0000259" key="7">
    <source>
        <dbReference type="Pfam" id="PF08281"/>
    </source>
</evidence>
<evidence type="ECO:0000256" key="3">
    <source>
        <dbReference type="ARBA" id="ARBA00023082"/>
    </source>
</evidence>
<dbReference type="SUPFAM" id="SSF88659">
    <property type="entry name" value="Sigma3 and sigma4 domains of RNA polymerase sigma factors"/>
    <property type="match status" value="1"/>
</dbReference>
<keyword evidence="9" id="KW-1185">Reference proteome</keyword>
<dbReference type="GO" id="GO:0003677">
    <property type="term" value="F:DNA binding"/>
    <property type="evidence" value="ECO:0007669"/>
    <property type="project" value="UniProtKB-KW"/>
</dbReference>
<dbReference type="Proteomes" id="UP000029833">
    <property type="component" value="Unassembled WGS sequence"/>
</dbReference>
<keyword evidence="3" id="KW-0731">Sigma factor</keyword>
<dbReference type="InterPro" id="IPR013325">
    <property type="entry name" value="RNA_pol_sigma_r2"/>
</dbReference>
<evidence type="ECO:0000256" key="4">
    <source>
        <dbReference type="ARBA" id="ARBA00023125"/>
    </source>
</evidence>
<dbReference type="Gene3D" id="1.10.10.10">
    <property type="entry name" value="Winged helix-like DNA-binding domain superfamily/Winged helix DNA-binding domain"/>
    <property type="match status" value="1"/>
</dbReference>
<feature type="domain" description="RNA polymerase sigma-70 region 2" evidence="6">
    <location>
        <begin position="11"/>
        <end position="78"/>
    </location>
</feature>
<name>A0A0A0B7E8_9CELL</name>
<accession>A0A0A0B7E8</accession>
<dbReference type="GO" id="GO:0006352">
    <property type="term" value="P:DNA-templated transcription initiation"/>
    <property type="evidence" value="ECO:0007669"/>
    <property type="project" value="InterPro"/>
</dbReference>
<evidence type="ECO:0008006" key="10">
    <source>
        <dbReference type="Google" id="ProtNLM"/>
    </source>
</evidence>
<dbReference type="OrthoDB" id="3688906at2"/>
<dbReference type="CDD" id="cd06171">
    <property type="entry name" value="Sigma70_r4"/>
    <property type="match status" value="1"/>
</dbReference>
<dbReference type="STRING" id="1408250.Q760_15455"/>
<dbReference type="InterPro" id="IPR014284">
    <property type="entry name" value="RNA_pol_sigma-70_dom"/>
</dbReference>
<keyword evidence="4" id="KW-0238">DNA-binding</keyword>
<reference evidence="8 9" key="1">
    <citation type="submission" date="2013-10" db="EMBL/GenBank/DDBJ databases">
        <authorList>
            <person name="Wang G."/>
            <person name="Zhuang W."/>
        </authorList>
    </citation>
    <scope>NUCLEOTIDE SEQUENCE [LARGE SCALE GENOMIC DNA]</scope>
    <source>
        <strain evidence="8 9">DSM 20118</strain>
    </source>
</reference>
<gene>
    <name evidence="8" type="ORF">Q760_15455</name>
</gene>
<dbReference type="EMBL" id="AXNT01000066">
    <property type="protein sequence ID" value="KGM02087.1"/>
    <property type="molecule type" value="Genomic_DNA"/>
</dbReference>
<dbReference type="PANTHER" id="PTHR43133">
    <property type="entry name" value="RNA POLYMERASE ECF-TYPE SIGMA FACTO"/>
    <property type="match status" value="1"/>
</dbReference>
<proteinExistence type="inferred from homology"/>
<dbReference type="InterPro" id="IPR013324">
    <property type="entry name" value="RNA_pol_sigma_r3/r4-like"/>
</dbReference>